<gene>
    <name evidence="1" type="ORF">AVDCRST_MAG68-5682</name>
</gene>
<evidence type="ECO:0000313" key="1">
    <source>
        <dbReference type="EMBL" id="CAA9370308.1"/>
    </source>
</evidence>
<sequence length="334" mass="36276">MARDKPESTRLHIVVTCTKRKRHAAPPQLRLGSHNGGSLPARLESWIGALRGAPEEGLVPVGELYAGDHWQRSASLPAVAAEHGTAARLWVCSAGYGLLPGDSLVQPYSATFSRGHPDAVWRTGDPLGCADVLASWWGGLARWAGPTTGAPRTLQDLADSDPSAGIWVVTSASYLNAMHADLRASAQALTRADRLVIISAGARRVPGLASHALDFDWRLQGDDGPLGGAAMSLNVRVAELLLRGEVGTSVADLNGRLRSVASTVPVRRPKVGMRVSEAEVERFLREEMRSRPGVRRTPLLRKLRDDLHWAFEEKRFARLYDQVRMSLPTSEGDR</sequence>
<organism evidence="1">
    <name type="scientific">uncultured Gemmatimonadota bacterium</name>
    <dbReference type="NCBI Taxonomy" id="203437"/>
    <lineage>
        <taxon>Bacteria</taxon>
        <taxon>Pseudomonadati</taxon>
        <taxon>Gemmatimonadota</taxon>
        <taxon>environmental samples</taxon>
    </lineage>
</organism>
<dbReference type="AlphaFoldDB" id="A0A6J4MYU8"/>
<proteinExistence type="predicted"/>
<accession>A0A6J4MYU8</accession>
<name>A0A6J4MYU8_9BACT</name>
<reference evidence="1" key="1">
    <citation type="submission" date="2020-02" db="EMBL/GenBank/DDBJ databases">
        <authorList>
            <person name="Meier V. D."/>
        </authorList>
    </citation>
    <scope>NUCLEOTIDE SEQUENCE</scope>
    <source>
        <strain evidence="1">AVDCRST_MAG68</strain>
    </source>
</reference>
<protein>
    <submittedName>
        <fullName evidence="1">Uncharacterized protein</fullName>
    </submittedName>
</protein>
<dbReference type="EMBL" id="CADCTW010000243">
    <property type="protein sequence ID" value="CAA9370308.1"/>
    <property type="molecule type" value="Genomic_DNA"/>
</dbReference>